<dbReference type="AlphaFoldDB" id="A0AAP6B3I7"/>
<evidence type="ECO:0000313" key="3">
    <source>
        <dbReference type="Proteomes" id="UP001271591"/>
    </source>
</evidence>
<comment type="caution">
    <text evidence="2">The sequence shown here is derived from an EMBL/GenBank/DDBJ whole genome shotgun (WGS) entry which is preliminary data.</text>
</comment>
<reference evidence="2" key="1">
    <citation type="submission" date="2023-10" db="EMBL/GenBank/DDBJ databases">
        <title>Draft Genome Sequence of a Shiga toxin-producing Escherichia coli strain from deer meat showing an IS-element integration in the B-subunit of the Shiga toxin Stx2b gene.</title>
        <authorList>
            <person name="Projahn M."/>
            <person name="Borowiak M."/>
        </authorList>
    </citation>
    <scope>NUCLEOTIDE SEQUENCE</scope>
    <source>
        <strain evidence="2">BfR-EC-18960</strain>
    </source>
</reference>
<feature type="transmembrane region" description="Helical" evidence="1">
    <location>
        <begin position="59"/>
        <end position="78"/>
    </location>
</feature>
<sequence length="129" mass="15256">MDKSDEEKIGYILDEHERIFRKQASLYTVLGILNLIICLLCVVATFCVSVILPESHLKHLLFSFTILCMVCSFIIYYYTRHMVLNRQELLRLMRLTEGAPDVKQELLNRLLSGKILTYWDEKDIRRLIF</sequence>
<protein>
    <submittedName>
        <fullName evidence="2">Uncharacterized protein</fullName>
    </submittedName>
</protein>
<keyword evidence="1" id="KW-1133">Transmembrane helix</keyword>
<dbReference type="RefSeq" id="WP_024175292.1">
    <property type="nucleotide sequence ID" value="NZ_BRWQ01000040.1"/>
</dbReference>
<evidence type="ECO:0000313" key="2">
    <source>
        <dbReference type="EMBL" id="MDW9353668.1"/>
    </source>
</evidence>
<evidence type="ECO:0000256" key="1">
    <source>
        <dbReference type="SAM" id="Phobius"/>
    </source>
</evidence>
<keyword evidence="1" id="KW-0472">Membrane</keyword>
<feature type="transmembrane region" description="Helical" evidence="1">
    <location>
        <begin position="26"/>
        <end position="53"/>
    </location>
</feature>
<name>A0AAP6B3I7_ECOLX</name>
<dbReference type="EMBL" id="JAWPMK010000006">
    <property type="protein sequence ID" value="MDW9353668.1"/>
    <property type="molecule type" value="Genomic_DNA"/>
</dbReference>
<dbReference type="Proteomes" id="UP001271591">
    <property type="component" value="Unassembled WGS sequence"/>
</dbReference>
<organism evidence="2 3">
    <name type="scientific">Escherichia coli</name>
    <dbReference type="NCBI Taxonomy" id="562"/>
    <lineage>
        <taxon>Bacteria</taxon>
        <taxon>Pseudomonadati</taxon>
        <taxon>Pseudomonadota</taxon>
        <taxon>Gammaproteobacteria</taxon>
        <taxon>Enterobacterales</taxon>
        <taxon>Enterobacteriaceae</taxon>
        <taxon>Escherichia</taxon>
    </lineage>
</organism>
<gene>
    <name evidence="2" type="ORF">R8G00_30140</name>
</gene>
<proteinExistence type="predicted"/>
<accession>A0AAP6B3I7</accession>
<keyword evidence="1" id="KW-0812">Transmembrane</keyword>